<dbReference type="Gene3D" id="3.40.640.10">
    <property type="entry name" value="Type I PLP-dependent aspartate aminotransferase-like (Major domain)"/>
    <property type="match status" value="1"/>
</dbReference>
<dbReference type="PANTHER" id="PTHR43586">
    <property type="entry name" value="CYSTEINE DESULFURASE"/>
    <property type="match status" value="1"/>
</dbReference>
<dbReference type="AlphaFoldDB" id="A0A365XP74"/>
<evidence type="ECO:0000313" key="4">
    <source>
        <dbReference type="Proteomes" id="UP000253410"/>
    </source>
</evidence>
<keyword evidence="3" id="KW-0808">Transferase</keyword>
<dbReference type="InterPro" id="IPR015421">
    <property type="entry name" value="PyrdxlP-dep_Trfase_major"/>
</dbReference>
<evidence type="ECO:0000256" key="1">
    <source>
        <dbReference type="ARBA" id="ARBA00022898"/>
    </source>
</evidence>
<dbReference type="PANTHER" id="PTHR43586:SF15">
    <property type="entry name" value="BLR3095 PROTEIN"/>
    <property type="match status" value="1"/>
</dbReference>
<feature type="domain" description="Aminotransferase class V" evidence="2">
    <location>
        <begin position="8"/>
        <end position="313"/>
    </location>
</feature>
<comment type="caution">
    <text evidence="3">The sequence shown here is derived from an EMBL/GenBank/DDBJ whole genome shotgun (WGS) entry which is preliminary data.</text>
</comment>
<keyword evidence="1" id="KW-0663">Pyridoxal phosphate</keyword>
<name>A0A365XP74_9BACT</name>
<dbReference type="InterPro" id="IPR000192">
    <property type="entry name" value="Aminotrans_V_dom"/>
</dbReference>
<accession>A0A365XP74</accession>
<evidence type="ECO:0000313" key="3">
    <source>
        <dbReference type="EMBL" id="RBL88117.1"/>
    </source>
</evidence>
<sequence>MSEKKPLVYLNTAACGLIPESIMQAGFSWYSSFTSNGSTSSERWRNELQASIKADAAALLNTDPKNVALIPNFSFAMNAVVQSLKGNEKVLLYRKDYPSLYIPFVINNFDITWIDDEDGFFIDQDKISTIIKEKKINIVAISHVQYQSGFKANLAQLGNICRDNNAVFIVDATQSLGAMETNMSALPVDVLIASNYKWMNAGYGNGLLYMNESFLQTHPPKISGNNSQTFLFTDDGYINDVSINNYEPGSLDMFGFMIMQASLAEKNKTGIPQIAQHNFGLAQKLLSGLASLPVRVIGGQTLENRSSIIVVEEPGGLHTWLSQNNIITTLRNGLIRISAHYYNTEDDITAILHCISDWSKQ</sequence>
<gene>
    <name evidence="3" type="ORF">DF182_31855</name>
</gene>
<reference evidence="3 4" key="1">
    <citation type="submission" date="2018-05" db="EMBL/GenBank/DDBJ databases">
        <title>Chitinophaga sp. K3CV102501T nov., isolated from isolated from a monsoon evergreen broad-leaved forest soil.</title>
        <authorList>
            <person name="Lv Y."/>
        </authorList>
    </citation>
    <scope>NUCLEOTIDE SEQUENCE [LARGE SCALE GENOMIC DNA]</scope>
    <source>
        <strain evidence="3 4">GDMCC 1.1325</strain>
    </source>
</reference>
<dbReference type="SUPFAM" id="SSF53383">
    <property type="entry name" value="PLP-dependent transferases"/>
    <property type="match status" value="1"/>
</dbReference>
<keyword evidence="4" id="KW-1185">Reference proteome</keyword>
<dbReference type="OrthoDB" id="513408at2"/>
<dbReference type="Proteomes" id="UP000253410">
    <property type="component" value="Unassembled WGS sequence"/>
</dbReference>
<protein>
    <submittedName>
        <fullName evidence="3">Aminotransferase</fullName>
    </submittedName>
</protein>
<proteinExistence type="predicted"/>
<dbReference type="InterPro" id="IPR015424">
    <property type="entry name" value="PyrdxlP-dep_Trfase"/>
</dbReference>
<dbReference type="RefSeq" id="WP_113619944.1">
    <property type="nucleotide sequence ID" value="NZ_QFFJ01000003.1"/>
</dbReference>
<dbReference type="InterPro" id="IPR015422">
    <property type="entry name" value="PyrdxlP-dep_Trfase_small"/>
</dbReference>
<dbReference type="GO" id="GO:0008483">
    <property type="term" value="F:transaminase activity"/>
    <property type="evidence" value="ECO:0007669"/>
    <property type="project" value="UniProtKB-KW"/>
</dbReference>
<evidence type="ECO:0000259" key="2">
    <source>
        <dbReference type="Pfam" id="PF00266"/>
    </source>
</evidence>
<dbReference type="EMBL" id="QFFJ01000003">
    <property type="protein sequence ID" value="RBL88117.1"/>
    <property type="molecule type" value="Genomic_DNA"/>
</dbReference>
<keyword evidence="3" id="KW-0032">Aminotransferase</keyword>
<organism evidence="3 4">
    <name type="scientific">Chitinophaga flava</name>
    <dbReference type="NCBI Taxonomy" id="2259036"/>
    <lineage>
        <taxon>Bacteria</taxon>
        <taxon>Pseudomonadati</taxon>
        <taxon>Bacteroidota</taxon>
        <taxon>Chitinophagia</taxon>
        <taxon>Chitinophagales</taxon>
        <taxon>Chitinophagaceae</taxon>
        <taxon>Chitinophaga</taxon>
    </lineage>
</organism>
<dbReference type="Gene3D" id="3.90.1150.10">
    <property type="entry name" value="Aspartate Aminotransferase, domain 1"/>
    <property type="match status" value="1"/>
</dbReference>
<dbReference type="Pfam" id="PF00266">
    <property type="entry name" value="Aminotran_5"/>
    <property type="match status" value="1"/>
</dbReference>